<evidence type="ECO:0000313" key="2">
    <source>
        <dbReference type="Proteomes" id="UP000594342"/>
    </source>
</evidence>
<organism evidence="1 2">
    <name type="scientific">Yasminevirus sp. GU-2018</name>
    <dbReference type="NCBI Taxonomy" id="2420051"/>
    <lineage>
        <taxon>Viruses</taxon>
        <taxon>Varidnaviria</taxon>
        <taxon>Bamfordvirae</taxon>
        <taxon>Nucleocytoviricota</taxon>
        <taxon>Megaviricetes</taxon>
        <taxon>Imitervirales</taxon>
        <taxon>Mimiviridae</taxon>
        <taxon>Klosneuvirinae</taxon>
        <taxon>Yasminevirus</taxon>
        <taxon>Yasminevirus saudimassiliense</taxon>
    </lineage>
</organism>
<dbReference type="Proteomes" id="UP000594342">
    <property type="component" value="Unassembled WGS sequence"/>
</dbReference>
<dbReference type="EMBL" id="UPSH01000001">
    <property type="protein sequence ID" value="VBB18887.1"/>
    <property type="molecule type" value="Genomic_DNA"/>
</dbReference>
<accession>A0A5K0UA69</accession>
<gene>
    <name evidence="1" type="ORF">YASMINEVIRUS_1419</name>
</gene>
<sequence length="315" mass="36439">MINVHFASNAEAKEILLSSDRYFEMMNPFERAVRMDVPYNPDTPISCETFGQYAVPHIVEWQERHKATVQKFVSRVGEALQSIGFKGKFPDRVTFILTNGKEDIRECAGYCRKNTVVLNTGALSEARMNFYAHELFHIFSQNNPELRDSLYNYLGFHRCNEVDLPDDVKAITLTNPDAPNHDVYIDVRLPAKEKDEQHDTAGTTIRCTPVLFYNRDGYGSFFSKLYIRLVRINQGSDGVYRAVVEDGKCVMYKVEEVENFFEQIGKCQYYFHPDEILATRFANIVVSSTYSNWELSNDRYDRNIQTTLFKEISSN</sequence>
<proteinExistence type="predicted"/>
<evidence type="ECO:0000313" key="1">
    <source>
        <dbReference type="EMBL" id="VBB18887.1"/>
    </source>
</evidence>
<protein>
    <submittedName>
        <fullName evidence="1">Uncharacterized protein</fullName>
    </submittedName>
</protein>
<keyword evidence="2" id="KW-1185">Reference proteome</keyword>
<reference evidence="1 2" key="1">
    <citation type="submission" date="2018-10" db="EMBL/GenBank/DDBJ databases">
        <authorList>
            <consortium name="IHU Genomes"/>
        </authorList>
    </citation>
    <scope>NUCLEOTIDE SEQUENCE [LARGE SCALE GENOMIC DNA]</scope>
    <source>
        <strain evidence="1 2">A1</strain>
    </source>
</reference>
<comment type="caution">
    <text evidence="1">The sequence shown here is derived from an EMBL/GenBank/DDBJ whole genome shotgun (WGS) entry which is preliminary data.</text>
</comment>
<name>A0A5K0UA69_9VIRU</name>